<gene>
    <name evidence="1" type="ORF">EVG15_10715</name>
</gene>
<proteinExistence type="predicted"/>
<dbReference type="AlphaFoldDB" id="A0A519BJS6"/>
<organism evidence="1 2">
    <name type="scientific">Candidatus Acididesulfobacter diazotrophicus</name>
    <dbReference type="NCBI Taxonomy" id="2597226"/>
    <lineage>
        <taxon>Bacteria</taxon>
        <taxon>Deltaproteobacteria</taxon>
        <taxon>Candidatus Acidulodesulfobacterales</taxon>
        <taxon>Candidatus Acididesulfobacter</taxon>
    </lineage>
</organism>
<comment type="caution">
    <text evidence="1">The sequence shown here is derived from an EMBL/GenBank/DDBJ whole genome shotgun (WGS) entry which is preliminary data.</text>
</comment>
<evidence type="ECO:0000313" key="1">
    <source>
        <dbReference type="EMBL" id="RZD17517.1"/>
    </source>
</evidence>
<dbReference type="EMBL" id="SGBB01000036">
    <property type="protein sequence ID" value="RZD17517.1"/>
    <property type="molecule type" value="Genomic_DNA"/>
</dbReference>
<dbReference type="Pfam" id="PF10049">
    <property type="entry name" value="DUF2283"/>
    <property type="match status" value="1"/>
</dbReference>
<reference evidence="1 2" key="1">
    <citation type="journal article" date="2019" name="ISME J.">
        <title>Insights into ecological role of a new deltaproteobacterial order Candidatus Acidulodesulfobacterales by metagenomics and metatranscriptomics.</title>
        <authorList>
            <person name="Tan S."/>
            <person name="Liu J."/>
            <person name="Fang Y."/>
            <person name="Hedlund B.P."/>
            <person name="Lian Z.H."/>
            <person name="Huang L.Y."/>
            <person name="Li J.T."/>
            <person name="Huang L.N."/>
            <person name="Li W.J."/>
            <person name="Jiang H.C."/>
            <person name="Dong H.L."/>
            <person name="Shu W.S."/>
        </authorList>
    </citation>
    <scope>NUCLEOTIDE SEQUENCE [LARGE SCALE GENOMIC DNA]</scope>
    <source>
        <strain evidence="1">AP1</strain>
    </source>
</reference>
<name>A0A519BJS6_9DELT</name>
<accession>A0A519BJS6</accession>
<evidence type="ECO:0000313" key="2">
    <source>
        <dbReference type="Proteomes" id="UP000319296"/>
    </source>
</evidence>
<dbReference type="InterPro" id="IPR019270">
    <property type="entry name" value="DUF2283"/>
</dbReference>
<sequence>MEKVKVYYHKDSDTMDIWFGNPEDEVMSEEAGEGIIFKKNKSGETIGIEKLYISKTVGIDAPLSAVPVELVVA</sequence>
<protein>
    <submittedName>
        <fullName evidence="1">DUF2283 domain-containing protein</fullName>
    </submittedName>
</protein>
<dbReference type="Proteomes" id="UP000319296">
    <property type="component" value="Unassembled WGS sequence"/>
</dbReference>